<dbReference type="PANTHER" id="PTHR30151:SF20">
    <property type="entry name" value="ABC TRANSPORTER PERMEASE PROTEIN HI_0355-RELATED"/>
    <property type="match status" value="1"/>
</dbReference>
<evidence type="ECO:0000313" key="9">
    <source>
        <dbReference type="EMBL" id="SHK50340.1"/>
    </source>
</evidence>
<feature type="transmembrane region" description="Helical" evidence="7">
    <location>
        <begin position="98"/>
        <end position="124"/>
    </location>
</feature>
<reference evidence="10" key="1">
    <citation type="submission" date="2016-11" db="EMBL/GenBank/DDBJ databases">
        <authorList>
            <person name="Varghese N."/>
            <person name="Submissions S."/>
        </authorList>
    </citation>
    <scope>NUCLEOTIDE SEQUENCE [LARGE SCALE GENOMIC DNA]</scope>
    <source>
        <strain evidence="10">DSM 10349</strain>
    </source>
</reference>
<dbReference type="GO" id="GO:0055085">
    <property type="term" value="P:transmembrane transport"/>
    <property type="evidence" value="ECO:0007669"/>
    <property type="project" value="InterPro"/>
</dbReference>
<dbReference type="PANTHER" id="PTHR30151">
    <property type="entry name" value="ALKANE SULFONATE ABC TRANSPORTER-RELATED, MEMBRANE SUBUNIT"/>
    <property type="match status" value="1"/>
</dbReference>
<dbReference type="GO" id="GO:0005886">
    <property type="term" value="C:plasma membrane"/>
    <property type="evidence" value="ECO:0007669"/>
    <property type="project" value="UniProtKB-SubCell"/>
</dbReference>
<sequence length="259" mass="28911">MKNWRNIARGDWNTFLLPTGTLLGFLITWEVLVKVTAIEKWLLPAPSAILKALWSVKELIWQHSLQTMQETFLGLALAVVVGVVIATAIDWSEELKKAVYPLIIASQTIPIIAVAPLLIIWFGYGLLPKVLVVALVCFFPITVNLTDGYRLVESDMLRLMSAMGANRRQIFRMVKLPAAMPFFFSGLRIAGTYSVMGAVIGEWLGASRGLGIFMTRSSQSFLTDRVFAAIIVITILSLAIFLLVEGLARLTMPWHYQRK</sequence>
<comment type="subcellular location">
    <subcellularLocation>
        <location evidence="1 7">Cell membrane</location>
        <topology evidence="1 7">Multi-pass membrane protein</topology>
    </subcellularLocation>
</comment>
<dbReference type="AlphaFoldDB" id="A0A1M6T0B4"/>
<evidence type="ECO:0000256" key="2">
    <source>
        <dbReference type="ARBA" id="ARBA00022448"/>
    </source>
</evidence>
<keyword evidence="5 7" id="KW-1133">Transmembrane helix</keyword>
<evidence type="ECO:0000256" key="5">
    <source>
        <dbReference type="ARBA" id="ARBA00022989"/>
    </source>
</evidence>
<feature type="transmembrane region" description="Helical" evidence="7">
    <location>
        <begin position="173"/>
        <end position="206"/>
    </location>
</feature>
<protein>
    <submittedName>
        <fullName evidence="9">ABC-type nitrate/sulfonate/bicarbonate transport system, permease component</fullName>
    </submittedName>
</protein>
<evidence type="ECO:0000259" key="8">
    <source>
        <dbReference type="PROSITE" id="PS50928"/>
    </source>
</evidence>
<dbReference type="InterPro" id="IPR000515">
    <property type="entry name" value="MetI-like"/>
</dbReference>
<feature type="transmembrane region" description="Helical" evidence="7">
    <location>
        <begin position="71"/>
        <end position="91"/>
    </location>
</feature>
<evidence type="ECO:0000313" key="10">
    <source>
        <dbReference type="Proteomes" id="UP000183997"/>
    </source>
</evidence>
<dbReference type="Proteomes" id="UP000183997">
    <property type="component" value="Unassembled WGS sequence"/>
</dbReference>
<evidence type="ECO:0000256" key="7">
    <source>
        <dbReference type="RuleBase" id="RU363032"/>
    </source>
</evidence>
<keyword evidence="4 7" id="KW-0812">Transmembrane</keyword>
<comment type="similarity">
    <text evidence="7">Belongs to the binding-protein-dependent transport system permease family.</text>
</comment>
<keyword evidence="2 7" id="KW-0813">Transport</keyword>
<evidence type="ECO:0000256" key="4">
    <source>
        <dbReference type="ARBA" id="ARBA00022692"/>
    </source>
</evidence>
<dbReference type="SUPFAM" id="SSF161098">
    <property type="entry name" value="MetI-like"/>
    <property type="match status" value="1"/>
</dbReference>
<accession>A0A1M6T0B4</accession>
<evidence type="ECO:0000256" key="3">
    <source>
        <dbReference type="ARBA" id="ARBA00022475"/>
    </source>
</evidence>
<keyword evidence="10" id="KW-1185">Reference proteome</keyword>
<dbReference type="OrthoDB" id="9804353at2"/>
<proteinExistence type="inferred from homology"/>
<feature type="domain" description="ABC transmembrane type-1" evidence="8">
    <location>
        <begin position="64"/>
        <end position="244"/>
    </location>
</feature>
<dbReference type="PROSITE" id="PS50928">
    <property type="entry name" value="ABC_TM1"/>
    <property type="match status" value="1"/>
</dbReference>
<feature type="transmembrane region" description="Helical" evidence="7">
    <location>
        <begin position="226"/>
        <end position="248"/>
    </location>
</feature>
<evidence type="ECO:0000256" key="1">
    <source>
        <dbReference type="ARBA" id="ARBA00004651"/>
    </source>
</evidence>
<dbReference type="Pfam" id="PF00528">
    <property type="entry name" value="BPD_transp_1"/>
    <property type="match status" value="1"/>
</dbReference>
<feature type="transmembrane region" description="Helical" evidence="7">
    <location>
        <begin position="130"/>
        <end position="152"/>
    </location>
</feature>
<keyword evidence="6 7" id="KW-0472">Membrane</keyword>
<dbReference type="RefSeq" id="WP_072913965.1">
    <property type="nucleotide sequence ID" value="NZ_FRAR01000015.1"/>
</dbReference>
<dbReference type="Gene3D" id="1.10.3720.10">
    <property type="entry name" value="MetI-like"/>
    <property type="match status" value="1"/>
</dbReference>
<organism evidence="9 10">
    <name type="scientific">Desulforamulus aeronauticus DSM 10349</name>
    <dbReference type="NCBI Taxonomy" id="1121421"/>
    <lineage>
        <taxon>Bacteria</taxon>
        <taxon>Bacillati</taxon>
        <taxon>Bacillota</taxon>
        <taxon>Clostridia</taxon>
        <taxon>Eubacteriales</taxon>
        <taxon>Peptococcaceae</taxon>
        <taxon>Desulforamulus</taxon>
    </lineage>
</organism>
<dbReference type="CDD" id="cd06261">
    <property type="entry name" value="TM_PBP2"/>
    <property type="match status" value="1"/>
</dbReference>
<evidence type="ECO:0000256" key="6">
    <source>
        <dbReference type="ARBA" id="ARBA00023136"/>
    </source>
</evidence>
<name>A0A1M6T0B4_9FIRM</name>
<keyword evidence="3" id="KW-1003">Cell membrane</keyword>
<dbReference type="STRING" id="1121421.SAMN02745123_02091"/>
<feature type="transmembrane region" description="Helical" evidence="7">
    <location>
        <begin position="12"/>
        <end position="32"/>
    </location>
</feature>
<dbReference type="EMBL" id="FRAR01000015">
    <property type="protein sequence ID" value="SHK50340.1"/>
    <property type="molecule type" value="Genomic_DNA"/>
</dbReference>
<dbReference type="InterPro" id="IPR035906">
    <property type="entry name" value="MetI-like_sf"/>
</dbReference>
<gene>
    <name evidence="9" type="ORF">SAMN02745123_02091</name>
</gene>